<name>A0ABV4CAT4_9MYCO</name>
<dbReference type="EMBL" id="JBGEDP010000002">
    <property type="protein sequence ID" value="MEY8019027.1"/>
    <property type="molecule type" value="Genomic_DNA"/>
</dbReference>
<protein>
    <submittedName>
        <fullName evidence="3">Alpha/beta fold hydrolase</fullName>
    </submittedName>
</protein>
<evidence type="ECO:0000313" key="4">
    <source>
        <dbReference type="Proteomes" id="UP001564760"/>
    </source>
</evidence>
<evidence type="ECO:0000259" key="2">
    <source>
        <dbReference type="Pfam" id="PF00561"/>
    </source>
</evidence>
<comment type="caution">
    <text evidence="3">The sequence shown here is derived from an EMBL/GenBank/DDBJ whole genome shotgun (WGS) entry which is preliminary data.</text>
</comment>
<dbReference type="GO" id="GO:0016787">
    <property type="term" value="F:hydrolase activity"/>
    <property type="evidence" value="ECO:0007669"/>
    <property type="project" value="UniProtKB-KW"/>
</dbReference>
<accession>A0ABV4CAT4</accession>
<dbReference type="InterPro" id="IPR050266">
    <property type="entry name" value="AB_hydrolase_sf"/>
</dbReference>
<organism evidence="3 4">
    <name type="scientific">Mycobacterium servetii</name>
    <dbReference type="NCBI Taxonomy" id="3237418"/>
    <lineage>
        <taxon>Bacteria</taxon>
        <taxon>Bacillati</taxon>
        <taxon>Actinomycetota</taxon>
        <taxon>Actinomycetes</taxon>
        <taxon>Mycobacteriales</taxon>
        <taxon>Mycobacteriaceae</taxon>
        <taxon>Mycobacterium</taxon>
    </lineage>
</organism>
<dbReference type="InterPro" id="IPR000073">
    <property type="entry name" value="AB_hydrolase_1"/>
</dbReference>
<dbReference type="Pfam" id="PF00561">
    <property type="entry name" value="Abhydrolase_1"/>
    <property type="match status" value="1"/>
</dbReference>
<keyword evidence="4" id="KW-1185">Reference proteome</keyword>
<keyword evidence="3" id="KW-0378">Hydrolase</keyword>
<dbReference type="Gene3D" id="3.40.50.1820">
    <property type="entry name" value="alpha/beta hydrolase"/>
    <property type="match status" value="1"/>
</dbReference>
<feature type="region of interest" description="Disordered" evidence="1">
    <location>
        <begin position="1"/>
        <end position="33"/>
    </location>
</feature>
<dbReference type="Proteomes" id="UP001564760">
    <property type="component" value="Unassembled WGS sequence"/>
</dbReference>
<dbReference type="PANTHER" id="PTHR43798">
    <property type="entry name" value="MONOACYLGLYCEROL LIPASE"/>
    <property type="match status" value="1"/>
</dbReference>
<gene>
    <name evidence="3" type="ORF">AB8998_30715</name>
</gene>
<reference evidence="3 4" key="1">
    <citation type="submission" date="2024-08" db="EMBL/GenBank/DDBJ databases">
        <title>Mycobacterium servetensis sp. nov., a novel rapid-growing mycobacterial species recovered from a human patient in Zaragoza, Spain.</title>
        <authorList>
            <person name="Tristancho-Baro A.I."/>
            <person name="Buenestado-Serrano S."/>
            <person name="Garcia De Viedma D."/>
            <person name="Milagro-Beamonte A."/>
            <person name="Burillo N."/>
            <person name="Sanz S."/>
            <person name="Lopez-Calleja A.I."/>
            <person name="Penas-Utrilla D."/>
            <person name="Guardingo M."/>
            <person name="Garcia M.J."/>
            <person name="Vinuelas-Bayon J."/>
        </authorList>
    </citation>
    <scope>NUCLEOTIDE SEQUENCE [LARGE SCALE GENOMIC DNA]</scope>
    <source>
        <strain evidence="4">HUMS_12744610</strain>
    </source>
</reference>
<evidence type="ECO:0000256" key="1">
    <source>
        <dbReference type="SAM" id="MobiDB-lite"/>
    </source>
</evidence>
<dbReference type="InterPro" id="IPR029058">
    <property type="entry name" value="AB_hydrolase_fold"/>
</dbReference>
<evidence type="ECO:0000313" key="3">
    <source>
        <dbReference type="EMBL" id="MEY8019027.1"/>
    </source>
</evidence>
<dbReference type="SUPFAM" id="SSF53474">
    <property type="entry name" value="alpha/beta-Hydrolases"/>
    <property type="match status" value="1"/>
</dbReference>
<dbReference type="RefSeq" id="WP_369742075.1">
    <property type="nucleotide sequence ID" value="NZ_JBGEDP010000002.1"/>
</dbReference>
<dbReference type="PANTHER" id="PTHR43798:SF5">
    <property type="entry name" value="MONOACYLGLYCEROL LIPASE ABHD6"/>
    <property type="match status" value="1"/>
</dbReference>
<feature type="domain" description="AB hydrolase-1" evidence="2">
    <location>
        <begin position="57"/>
        <end position="303"/>
    </location>
</feature>
<sequence>MQTAVAPLPAGSHGDRAVGSAAEVARSRREPRQLSVRTDDGVTLHLTVHGPRSAPCTVVFLHGLCLSQVSWALQIDSVVDSFGPMVQAVGYDHRGHGRSMAAASDSYTIDRLADDLNTVLHAVAPTGSVVVIGHSMGAMAALTHCARHASPDTRRVDGLVLAATAAGHLTQFGLGQLLTAPAVSTLLRLLQSAPGPTLQPLRRLLAGPVCRGVSHWHGSRSGCALAAVAADALATTSLRTAVGFLPALAQFDQYSTLGSIRAKTVVISGGADLLTPAVLAEDIAARIPGSRHLHLPHCGHMVQQAHEELDAAIAAVITDVIAEGQRLVSAPSPRLAEARA</sequence>
<proteinExistence type="predicted"/>